<keyword evidence="2" id="KW-1185">Reference proteome</keyword>
<sequence length="289" mass="30996">MEVGLVLRQSEPLSRLTGGEALVLGDIVIIDAPVIDAELLATIARLDMRAARSGCEMIVSTSAEALDSVFGCVDQSSAQILVSPSEAERALALGNALARMPVGTVNELSGEDRLALLRLTEQVQMLARKMDGFVAQGGKLADEFEDESFSVRSPVLSYMAPPSQKRAPAAGTNPALPSPVLVREIIRQRQLRAQFFEGELFADPAWDILLDLTAAKGEGQQVSVSSLCIAACVPPTTALRWIGQMTESGLLDRVRDPQDRRRAFIELSDLAASAMAAYFDRLDNGAAVI</sequence>
<evidence type="ECO:0000313" key="1">
    <source>
        <dbReference type="EMBL" id="GGD43213.1"/>
    </source>
</evidence>
<dbReference type="SUPFAM" id="SSF46785">
    <property type="entry name" value="Winged helix' DNA-binding domain"/>
    <property type="match status" value="1"/>
</dbReference>
<organism evidence="1 2">
    <name type="scientific">Croceicoccus pelagius</name>
    <dbReference type="NCBI Taxonomy" id="1703341"/>
    <lineage>
        <taxon>Bacteria</taxon>
        <taxon>Pseudomonadati</taxon>
        <taxon>Pseudomonadota</taxon>
        <taxon>Alphaproteobacteria</taxon>
        <taxon>Sphingomonadales</taxon>
        <taxon>Erythrobacteraceae</taxon>
        <taxon>Croceicoccus</taxon>
    </lineage>
</organism>
<evidence type="ECO:0000313" key="2">
    <source>
        <dbReference type="Proteomes" id="UP000598997"/>
    </source>
</evidence>
<dbReference type="InterPro" id="IPR036390">
    <property type="entry name" value="WH_DNA-bd_sf"/>
</dbReference>
<protein>
    <recommendedName>
        <fullName evidence="3">MarR family transcriptional regulator</fullName>
    </recommendedName>
</protein>
<name>A0A916YFN3_9SPHN</name>
<dbReference type="InterPro" id="IPR036388">
    <property type="entry name" value="WH-like_DNA-bd_sf"/>
</dbReference>
<gene>
    <name evidence="1" type="ORF">GCM10010989_16630</name>
</gene>
<dbReference type="Proteomes" id="UP000598997">
    <property type="component" value="Unassembled WGS sequence"/>
</dbReference>
<comment type="caution">
    <text evidence="1">The sequence shown here is derived from an EMBL/GenBank/DDBJ whole genome shotgun (WGS) entry which is preliminary data.</text>
</comment>
<proteinExistence type="predicted"/>
<accession>A0A916YFN3</accession>
<evidence type="ECO:0008006" key="3">
    <source>
        <dbReference type="Google" id="ProtNLM"/>
    </source>
</evidence>
<dbReference type="AlphaFoldDB" id="A0A916YFN3"/>
<dbReference type="EMBL" id="BMIO01000004">
    <property type="protein sequence ID" value="GGD43213.1"/>
    <property type="molecule type" value="Genomic_DNA"/>
</dbReference>
<reference evidence="1 2" key="1">
    <citation type="journal article" date="2014" name="Int. J. Syst. Evol. Microbiol.">
        <title>Complete genome sequence of Corynebacterium casei LMG S-19264T (=DSM 44701T), isolated from a smear-ripened cheese.</title>
        <authorList>
            <consortium name="US DOE Joint Genome Institute (JGI-PGF)"/>
            <person name="Walter F."/>
            <person name="Albersmeier A."/>
            <person name="Kalinowski J."/>
            <person name="Ruckert C."/>
        </authorList>
    </citation>
    <scope>NUCLEOTIDE SEQUENCE [LARGE SCALE GENOMIC DNA]</scope>
    <source>
        <strain evidence="1 2">CGMCC 1.15358</strain>
    </source>
</reference>
<dbReference type="Gene3D" id="1.10.10.10">
    <property type="entry name" value="Winged helix-like DNA-binding domain superfamily/Winged helix DNA-binding domain"/>
    <property type="match status" value="1"/>
</dbReference>